<keyword evidence="2" id="KW-1133">Transmembrane helix</keyword>
<protein>
    <submittedName>
        <fullName evidence="3">Uncharacterized protein</fullName>
    </submittedName>
</protein>
<organism evidence="3 4">
    <name type="scientific">Tetracentron sinense</name>
    <name type="common">Spur-leaf</name>
    <dbReference type="NCBI Taxonomy" id="13715"/>
    <lineage>
        <taxon>Eukaryota</taxon>
        <taxon>Viridiplantae</taxon>
        <taxon>Streptophyta</taxon>
        <taxon>Embryophyta</taxon>
        <taxon>Tracheophyta</taxon>
        <taxon>Spermatophyta</taxon>
        <taxon>Magnoliopsida</taxon>
        <taxon>Trochodendrales</taxon>
        <taxon>Trochodendraceae</taxon>
        <taxon>Tetracentron</taxon>
    </lineage>
</organism>
<evidence type="ECO:0000313" key="3">
    <source>
        <dbReference type="EMBL" id="KAF8390422.1"/>
    </source>
</evidence>
<dbReference type="EMBL" id="JABCRI010000018">
    <property type="protein sequence ID" value="KAF8390422.1"/>
    <property type="molecule type" value="Genomic_DNA"/>
</dbReference>
<keyword evidence="2" id="KW-0472">Membrane</keyword>
<name>A0A835D774_TETSI</name>
<dbReference type="Proteomes" id="UP000655225">
    <property type="component" value="Unassembled WGS sequence"/>
</dbReference>
<feature type="compositionally biased region" description="Basic and acidic residues" evidence="1">
    <location>
        <begin position="78"/>
        <end position="88"/>
    </location>
</feature>
<sequence length="124" mass="13604">MSLPPPMVVYPYTVSTKPMSPPMVVYPNTVPTKPTSHSNGSFGTVFIVLAAIIVISAIACFLGRLCNRRYSPPKHTFHQRERDLEYGFKNRTGNGQAHGSKPTENGEIKEAKPSENGETRANEG</sequence>
<dbReference type="AlphaFoldDB" id="A0A835D774"/>
<accession>A0A835D774</accession>
<dbReference type="PANTHER" id="PTHR33429">
    <property type="entry name" value="OS02G0708000 PROTEIN-RELATED"/>
    <property type="match status" value="1"/>
</dbReference>
<feature type="transmembrane region" description="Helical" evidence="2">
    <location>
        <begin position="42"/>
        <end position="65"/>
    </location>
</feature>
<reference evidence="3 4" key="1">
    <citation type="submission" date="2020-04" db="EMBL/GenBank/DDBJ databases">
        <title>Plant Genome Project.</title>
        <authorList>
            <person name="Zhang R.-G."/>
        </authorList>
    </citation>
    <scope>NUCLEOTIDE SEQUENCE [LARGE SCALE GENOMIC DNA]</scope>
    <source>
        <strain evidence="3">YNK0</strain>
        <tissue evidence="3">Leaf</tissue>
    </source>
</reference>
<comment type="caution">
    <text evidence="3">The sequence shown here is derived from an EMBL/GenBank/DDBJ whole genome shotgun (WGS) entry which is preliminary data.</text>
</comment>
<feature type="compositionally biased region" description="Basic and acidic residues" evidence="1">
    <location>
        <begin position="104"/>
        <end position="124"/>
    </location>
</feature>
<feature type="region of interest" description="Disordered" evidence="1">
    <location>
        <begin position="71"/>
        <end position="124"/>
    </location>
</feature>
<evidence type="ECO:0000313" key="4">
    <source>
        <dbReference type="Proteomes" id="UP000655225"/>
    </source>
</evidence>
<evidence type="ECO:0000256" key="1">
    <source>
        <dbReference type="SAM" id="MobiDB-lite"/>
    </source>
</evidence>
<keyword evidence="2" id="KW-0812">Transmembrane</keyword>
<dbReference type="OMA" id="RESQDHN"/>
<dbReference type="OrthoDB" id="1906668at2759"/>
<gene>
    <name evidence="3" type="ORF">HHK36_024948</name>
</gene>
<proteinExistence type="predicted"/>
<evidence type="ECO:0000256" key="2">
    <source>
        <dbReference type="SAM" id="Phobius"/>
    </source>
</evidence>
<dbReference type="PANTHER" id="PTHR33429:SF7">
    <property type="entry name" value="OS02G0708000 PROTEIN"/>
    <property type="match status" value="1"/>
</dbReference>
<keyword evidence="4" id="KW-1185">Reference proteome</keyword>